<dbReference type="STRING" id="680026.AB733_05655"/>
<dbReference type="EMBL" id="PYLZ01000004">
    <property type="protein sequence ID" value="PSW24885.1"/>
    <property type="molecule type" value="Genomic_DNA"/>
</dbReference>
<dbReference type="OrthoDB" id="9759996at2"/>
<keyword evidence="2" id="KW-1133">Transmembrane helix</keyword>
<evidence type="ECO:0000313" key="4">
    <source>
        <dbReference type="Proteomes" id="UP000240481"/>
    </source>
</evidence>
<feature type="compositionally biased region" description="Polar residues" evidence="1">
    <location>
        <begin position="215"/>
        <end position="244"/>
    </location>
</feature>
<dbReference type="AlphaFoldDB" id="A0A0J8VEQ3"/>
<accession>A0A0J8VEQ3</accession>
<keyword evidence="2" id="KW-0812">Transmembrane</keyword>
<sequence>MNEDVKPIADPPLKPIKRFRFIRKLLFVLCCAILILAVGIPMWLASKGIVINAISGIRLFPQIQIDHVSIDISDTKINAHQLTIDKYFDDQSAISSASWRISATTTEVFLPSEVQAYLKEIGYDFPYFLLSNTALNFTDLSNPYVFSASSDSLSVQINLPLAQPRIQHQELNNIHLVIATKPYVAISGIVEGGQLNLFIPAILNKLATESKKQNSHINKSSHSVARSTPAPTHQQKQQQSTPIYPTQLAKGNFSISWQDDAIPLSISVNKLTPQWEMLPPEVPQQLTELHFEMDIEQPAQSIKLQAENIHLGHPKVLPNFIQRSDPDHQGLHLGETIASLATLPLNVLKVNHLIYGDLIRDAKVVLKTPRARDEREDRQARFRMEGKVLGPDPYDLKVLLKHKNDKEANFSGLIKGPKGNTLDCKAEIEFIDPLPQMLFCQANFKNTKDIMSRFALTHLPSAELNAPITVTASRVASTKYNQVVDRRLIDAYYKLAVQLPSTLNVKLNQFALPGKHISDQPASTNVETITLSTDGVLNLKAHYRNRVLKLSLEDDEEKIALSTLWGDKISLLIDDLTCQNPELQCHLSGKASSKIAQFLPLKGIKLNELTAQADYQFSWSTQAYGLILSQLQLNIDTISLEERLLGKHLNLLNAQQTALQIDRLTMSKTAENTYSRLLLPENSLITLNTNLFGEQTIRDQDGQPIHQTHQVKRALLPVQKYEAKTELVLQGLNFTLGKTFALSTRYDLATHLKQNNQRFPKFSTKGKLALTPENWHFDGELDNWKQARLAKYTVRHQPKHEQTTIKLHRNEITFNSKKTLKKYYFPQFPLDYDFTQGSISYDGHLTLRGNNLYGRMGLFSNQLTGELYGFRFGNVNTSITTDITPKGIKSRHPISIHAELFHAGALFEDIAANFEFDTHQQRYQLQRVHADVLGGKISLHNATSSSLLNVPPQNIRVHGLDLAALIQLLEQEDIELTGIVDGVIPLAIEDGAPSIKSGHLHSRYPGGILRYLEGSAIDQNVEAAGENSILVVGKILKNYNYHSLAIDLDYSKDGQLNASSRFKGFNPSFQNGRPVHLNLNVQDDIPALLKTINAINSSQLESLFLKQLGLNE</sequence>
<feature type="transmembrane region" description="Helical" evidence="2">
    <location>
        <begin position="25"/>
        <end position="44"/>
    </location>
</feature>
<dbReference type="InterPro" id="IPR021730">
    <property type="entry name" value="YdbH"/>
</dbReference>
<keyword evidence="4" id="KW-1185">Reference proteome</keyword>
<feature type="region of interest" description="Disordered" evidence="1">
    <location>
        <begin position="213"/>
        <end position="244"/>
    </location>
</feature>
<reference evidence="3 4" key="1">
    <citation type="submission" date="2018-01" db="EMBL/GenBank/DDBJ databases">
        <title>Whole genome sequencing of Histamine producing bacteria.</title>
        <authorList>
            <person name="Butler K."/>
        </authorList>
    </citation>
    <scope>NUCLEOTIDE SEQUENCE [LARGE SCALE GENOMIC DNA]</scope>
    <source>
        <strain evidence="3 4">DSM 24669</strain>
    </source>
</reference>
<dbReference type="Proteomes" id="UP000240481">
    <property type="component" value="Unassembled WGS sequence"/>
</dbReference>
<evidence type="ECO:0000256" key="2">
    <source>
        <dbReference type="SAM" id="Phobius"/>
    </source>
</evidence>
<protein>
    <submittedName>
        <fullName evidence="3">Uncharacterized protein</fullName>
    </submittedName>
</protein>
<keyword evidence="2" id="KW-0472">Membrane</keyword>
<evidence type="ECO:0000313" key="3">
    <source>
        <dbReference type="EMBL" id="PSW24885.1"/>
    </source>
</evidence>
<gene>
    <name evidence="3" type="ORF">C9I94_08720</name>
</gene>
<dbReference type="Pfam" id="PF11739">
    <property type="entry name" value="YdbH-like"/>
    <property type="match status" value="1"/>
</dbReference>
<comment type="caution">
    <text evidence="3">The sequence shown here is derived from an EMBL/GenBank/DDBJ whole genome shotgun (WGS) entry which is preliminary data.</text>
</comment>
<proteinExistence type="predicted"/>
<dbReference type="RefSeq" id="WP_048897875.1">
    <property type="nucleotide sequence ID" value="NZ_AP024853.1"/>
</dbReference>
<evidence type="ECO:0000256" key="1">
    <source>
        <dbReference type="SAM" id="MobiDB-lite"/>
    </source>
</evidence>
<name>A0A0J8VEQ3_9GAMM</name>
<organism evidence="3 4">
    <name type="scientific">Photobacterium swingsii</name>
    <dbReference type="NCBI Taxonomy" id="680026"/>
    <lineage>
        <taxon>Bacteria</taxon>
        <taxon>Pseudomonadati</taxon>
        <taxon>Pseudomonadota</taxon>
        <taxon>Gammaproteobacteria</taxon>
        <taxon>Vibrionales</taxon>
        <taxon>Vibrionaceae</taxon>
        <taxon>Photobacterium</taxon>
    </lineage>
</organism>